<keyword evidence="1" id="KW-1133">Transmembrane helix</keyword>
<feature type="transmembrane region" description="Helical" evidence="1">
    <location>
        <begin position="112"/>
        <end position="135"/>
    </location>
</feature>
<evidence type="ECO:0008006" key="4">
    <source>
        <dbReference type="Google" id="ProtNLM"/>
    </source>
</evidence>
<proteinExistence type="predicted"/>
<accession>A0ABW1ZGP4</accession>
<sequence length="263" mass="28811">MAHAFSRALFSAPLPPLAGPTGSGDTALDWAWTLVLLLASLLGGAVWTLLDRRAPHPRLMVTLSQLLRVSLIWWLAVYGLSKFNFGQFGLLVDRQLTTTYAESSPMGLLWRFMAASPGYQWLAGVAEVLPALLLLHRRTVTLGALIAAVTMTNVLALNLFYDVPVKNFSAHLLLAALVLLALDARRLRAFVTGEAVPAQVARPQPRVMTVLAWLVTAALLVMVGVQARTGLAALHTDRQRTQVSAEPLKTRGFQWVNEQPYNR</sequence>
<keyword evidence="1" id="KW-0812">Transmembrane</keyword>
<protein>
    <recommendedName>
        <fullName evidence="4">DoxX family protein</fullName>
    </recommendedName>
</protein>
<feature type="transmembrane region" description="Helical" evidence="1">
    <location>
        <begin position="205"/>
        <end position="225"/>
    </location>
</feature>
<comment type="caution">
    <text evidence="2">The sequence shown here is derived from an EMBL/GenBank/DDBJ whole genome shotgun (WGS) entry which is preliminary data.</text>
</comment>
<feature type="transmembrane region" description="Helical" evidence="1">
    <location>
        <begin position="30"/>
        <end position="50"/>
    </location>
</feature>
<feature type="transmembrane region" description="Helical" evidence="1">
    <location>
        <begin position="142"/>
        <end position="161"/>
    </location>
</feature>
<keyword evidence="1" id="KW-0472">Membrane</keyword>
<evidence type="ECO:0000313" key="3">
    <source>
        <dbReference type="Proteomes" id="UP001596317"/>
    </source>
</evidence>
<name>A0ABW1ZGP4_9DEIO</name>
<feature type="transmembrane region" description="Helical" evidence="1">
    <location>
        <begin position="71"/>
        <end position="92"/>
    </location>
</feature>
<dbReference type="EMBL" id="JBHSWB010000001">
    <property type="protein sequence ID" value="MFC6659690.1"/>
    <property type="molecule type" value="Genomic_DNA"/>
</dbReference>
<reference evidence="3" key="1">
    <citation type="journal article" date="2019" name="Int. J. Syst. Evol. Microbiol.">
        <title>The Global Catalogue of Microorganisms (GCM) 10K type strain sequencing project: providing services to taxonomists for standard genome sequencing and annotation.</title>
        <authorList>
            <consortium name="The Broad Institute Genomics Platform"/>
            <consortium name="The Broad Institute Genome Sequencing Center for Infectious Disease"/>
            <person name="Wu L."/>
            <person name="Ma J."/>
        </authorList>
    </citation>
    <scope>NUCLEOTIDE SEQUENCE [LARGE SCALE GENOMIC DNA]</scope>
    <source>
        <strain evidence="3">CCUG 63830</strain>
    </source>
</reference>
<evidence type="ECO:0000256" key="1">
    <source>
        <dbReference type="SAM" id="Phobius"/>
    </source>
</evidence>
<keyword evidence="3" id="KW-1185">Reference proteome</keyword>
<gene>
    <name evidence="2" type="ORF">ACFP90_04425</name>
</gene>
<dbReference type="Proteomes" id="UP001596317">
    <property type="component" value="Unassembled WGS sequence"/>
</dbReference>
<dbReference type="RefSeq" id="WP_380054354.1">
    <property type="nucleotide sequence ID" value="NZ_JBHSWB010000001.1"/>
</dbReference>
<evidence type="ECO:0000313" key="2">
    <source>
        <dbReference type="EMBL" id="MFC6659690.1"/>
    </source>
</evidence>
<organism evidence="2 3">
    <name type="scientific">Deinococcus multiflagellatus</name>
    <dbReference type="NCBI Taxonomy" id="1656887"/>
    <lineage>
        <taxon>Bacteria</taxon>
        <taxon>Thermotogati</taxon>
        <taxon>Deinococcota</taxon>
        <taxon>Deinococci</taxon>
        <taxon>Deinococcales</taxon>
        <taxon>Deinococcaceae</taxon>
        <taxon>Deinococcus</taxon>
    </lineage>
</organism>